<dbReference type="PANTHER" id="PTHR32322">
    <property type="entry name" value="INNER MEMBRANE TRANSPORTER"/>
    <property type="match status" value="1"/>
</dbReference>
<organism evidence="9 10">
    <name type="scientific">Cryptosporangium aurantiacum</name>
    <dbReference type="NCBI Taxonomy" id="134849"/>
    <lineage>
        <taxon>Bacteria</taxon>
        <taxon>Bacillati</taxon>
        <taxon>Actinomycetota</taxon>
        <taxon>Actinomycetes</taxon>
        <taxon>Cryptosporangiales</taxon>
        <taxon>Cryptosporangiaceae</taxon>
        <taxon>Cryptosporangium</taxon>
    </lineage>
</organism>
<proteinExistence type="inferred from homology"/>
<dbReference type="AlphaFoldDB" id="A0A1M7JZ43"/>
<feature type="transmembrane region" description="Helical" evidence="7">
    <location>
        <begin position="64"/>
        <end position="82"/>
    </location>
</feature>
<feature type="transmembrane region" description="Helical" evidence="7">
    <location>
        <begin position="207"/>
        <end position="228"/>
    </location>
</feature>
<dbReference type="STRING" id="134849.SAMN05443668_101950"/>
<feature type="region of interest" description="Disordered" evidence="6">
    <location>
        <begin position="282"/>
        <end position="301"/>
    </location>
</feature>
<evidence type="ECO:0000256" key="6">
    <source>
        <dbReference type="SAM" id="MobiDB-lite"/>
    </source>
</evidence>
<feature type="transmembrane region" description="Helical" evidence="7">
    <location>
        <begin position="7"/>
        <end position="26"/>
    </location>
</feature>
<keyword evidence="3 7" id="KW-0812">Transmembrane</keyword>
<evidence type="ECO:0000256" key="7">
    <source>
        <dbReference type="SAM" id="Phobius"/>
    </source>
</evidence>
<feature type="transmembrane region" description="Helical" evidence="7">
    <location>
        <begin position="32"/>
        <end position="52"/>
    </location>
</feature>
<protein>
    <submittedName>
        <fullName evidence="9">Permease of the drug/metabolite transporter (DMT) superfamily</fullName>
    </submittedName>
</protein>
<evidence type="ECO:0000256" key="2">
    <source>
        <dbReference type="ARBA" id="ARBA00007362"/>
    </source>
</evidence>
<evidence type="ECO:0000313" key="9">
    <source>
        <dbReference type="EMBL" id="SHM58268.1"/>
    </source>
</evidence>
<feature type="transmembrane region" description="Helical" evidence="7">
    <location>
        <begin position="178"/>
        <end position="195"/>
    </location>
</feature>
<gene>
    <name evidence="9" type="ORF">SAMN05443668_101950</name>
</gene>
<name>A0A1M7JZ43_9ACTN</name>
<dbReference type="InterPro" id="IPR000620">
    <property type="entry name" value="EamA_dom"/>
</dbReference>
<dbReference type="PANTHER" id="PTHR32322:SF2">
    <property type="entry name" value="EAMA DOMAIN-CONTAINING PROTEIN"/>
    <property type="match status" value="1"/>
</dbReference>
<evidence type="ECO:0000313" key="10">
    <source>
        <dbReference type="Proteomes" id="UP000184440"/>
    </source>
</evidence>
<evidence type="ECO:0000256" key="3">
    <source>
        <dbReference type="ARBA" id="ARBA00022692"/>
    </source>
</evidence>
<accession>A0A1M7JZ43</accession>
<comment type="similarity">
    <text evidence="2">Belongs to the EamA transporter family.</text>
</comment>
<evidence type="ECO:0000259" key="8">
    <source>
        <dbReference type="Pfam" id="PF00892"/>
    </source>
</evidence>
<evidence type="ECO:0000256" key="5">
    <source>
        <dbReference type="ARBA" id="ARBA00023136"/>
    </source>
</evidence>
<dbReference type="InterPro" id="IPR050638">
    <property type="entry name" value="AA-Vitamin_Transporters"/>
</dbReference>
<feature type="transmembrane region" description="Helical" evidence="7">
    <location>
        <begin position="147"/>
        <end position="166"/>
    </location>
</feature>
<feature type="transmembrane region" description="Helical" evidence="7">
    <location>
        <begin position="123"/>
        <end position="141"/>
    </location>
</feature>
<keyword evidence="4 7" id="KW-1133">Transmembrane helix</keyword>
<dbReference type="GO" id="GO:0016020">
    <property type="term" value="C:membrane"/>
    <property type="evidence" value="ECO:0007669"/>
    <property type="project" value="UniProtKB-SubCell"/>
</dbReference>
<keyword evidence="10" id="KW-1185">Reference proteome</keyword>
<dbReference type="Pfam" id="PF00892">
    <property type="entry name" value="EamA"/>
    <property type="match status" value="2"/>
</dbReference>
<dbReference type="InterPro" id="IPR037185">
    <property type="entry name" value="EmrE-like"/>
</dbReference>
<comment type="subcellular location">
    <subcellularLocation>
        <location evidence="1">Membrane</location>
        <topology evidence="1">Multi-pass membrane protein</topology>
    </subcellularLocation>
</comment>
<feature type="domain" description="EamA" evidence="8">
    <location>
        <begin position="152"/>
        <end position="279"/>
    </location>
</feature>
<dbReference type="SUPFAM" id="SSF103481">
    <property type="entry name" value="Multidrug resistance efflux transporter EmrE"/>
    <property type="match status" value="2"/>
</dbReference>
<sequence length="301" mass="31696">MSRRGWLLFVVMSVLWGVPYLMIKVAVDGVSVPMVVFTRTAIGGLLLLPFALRGGGLRQVRKHWRPVLAFTALEMIGPWYFLTDAERTLPSSLCGLIIATVPVIGAIAVRATGGTDRLGRKQWAGLAVGLIGVGILVGPNLGGGDAWPTVEVLFTALGYAIAPLIVARYLDDVPGLPLTAVSLSLAAVVYTPAAIVTWPEQWPEPEVLWALAGLALLCTTIAFLVFFALIREVGPARATVFTYVNPAVAVLAGVLVLGEPLTVLIVVAFTLILAGSVLATSRDTPAPGPARAENTAETGVR</sequence>
<dbReference type="Proteomes" id="UP000184440">
    <property type="component" value="Unassembled WGS sequence"/>
</dbReference>
<dbReference type="RefSeq" id="WP_073251714.1">
    <property type="nucleotide sequence ID" value="NZ_FRCS01000001.1"/>
</dbReference>
<evidence type="ECO:0000256" key="4">
    <source>
        <dbReference type="ARBA" id="ARBA00022989"/>
    </source>
</evidence>
<feature type="domain" description="EamA" evidence="8">
    <location>
        <begin position="4"/>
        <end position="137"/>
    </location>
</feature>
<feature type="transmembrane region" description="Helical" evidence="7">
    <location>
        <begin position="88"/>
        <end position="111"/>
    </location>
</feature>
<dbReference type="EMBL" id="FRCS01000001">
    <property type="protein sequence ID" value="SHM58268.1"/>
    <property type="molecule type" value="Genomic_DNA"/>
</dbReference>
<dbReference type="OrthoDB" id="4630069at2"/>
<keyword evidence="5 7" id="KW-0472">Membrane</keyword>
<evidence type="ECO:0000256" key="1">
    <source>
        <dbReference type="ARBA" id="ARBA00004141"/>
    </source>
</evidence>
<reference evidence="9 10" key="1">
    <citation type="submission" date="2016-11" db="EMBL/GenBank/DDBJ databases">
        <authorList>
            <person name="Jaros S."/>
            <person name="Januszkiewicz K."/>
            <person name="Wedrychowicz H."/>
        </authorList>
    </citation>
    <scope>NUCLEOTIDE SEQUENCE [LARGE SCALE GENOMIC DNA]</scope>
    <source>
        <strain evidence="9 10">DSM 46144</strain>
    </source>
</reference>